<dbReference type="FunFam" id="1.10.8.60:FF:000013">
    <property type="entry name" value="DNA polymerase III subunit gamma/tau"/>
    <property type="match status" value="1"/>
</dbReference>
<keyword evidence="14" id="KW-1185">Reference proteome</keyword>
<dbReference type="Pfam" id="PF12169">
    <property type="entry name" value="DNA_pol3_gamma3"/>
    <property type="match status" value="1"/>
</dbReference>
<evidence type="ECO:0000256" key="6">
    <source>
        <dbReference type="ARBA" id="ARBA00022723"/>
    </source>
</evidence>
<dbReference type="SMART" id="SM00382">
    <property type="entry name" value="AAA"/>
    <property type="match status" value="1"/>
</dbReference>
<dbReference type="AlphaFoldDB" id="A0A0R2CBR4"/>
<keyword evidence="5" id="KW-0235">DNA replication</keyword>
<feature type="domain" description="AAA+ ATPase" evidence="12">
    <location>
        <begin position="37"/>
        <end position="183"/>
    </location>
</feature>
<dbReference type="RefSeq" id="WP_010581444.1">
    <property type="nucleotide sequence ID" value="NZ_AHYZ01000194.1"/>
</dbReference>
<dbReference type="PRINTS" id="PR00300">
    <property type="entry name" value="CLPPROTEASEA"/>
</dbReference>
<dbReference type="STRING" id="1133569.FD21_GL000758"/>
<dbReference type="GO" id="GO:0009360">
    <property type="term" value="C:DNA polymerase III complex"/>
    <property type="evidence" value="ECO:0007669"/>
    <property type="project" value="InterPro"/>
</dbReference>
<dbReference type="InterPro" id="IPR001270">
    <property type="entry name" value="ClpA/B"/>
</dbReference>
<evidence type="ECO:0000256" key="2">
    <source>
        <dbReference type="ARBA" id="ARBA00012417"/>
    </source>
</evidence>
<protein>
    <recommendedName>
        <fullName evidence="2">DNA-directed DNA polymerase</fullName>
        <ecNumber evidence="2">2.7.7.7</ecNumber>
    </recommendedName>
</protein>
<evidence type="ECO:0000256" key="8">
    <source>
        <dbReference type="ARBA" id="ARBA00022833"/>
    </source>
</evidence>
<dbReference type="GO" id="GO:0003677">
    <property type="term" value="F:DNA binding"/>
    <property type="evidence" value="ECO:0007669"/>
    <property type="project" value="InterPro"/>
</dbReference>
<evidence type="ECO:0000256" key="5">
    <source>
        <dbReference type="ARBA" id="ARBA00022705"/>
    </source>
</evidence>
<dbReference type="InterPro" id="IPR045085">
    <property type="entry name" value="HLD_clamp_pol_III_gamma_tau"/>
</dbReference>
<comment type="similarity">
    <text evidence="1">Belongs to the DnaX/STICHEL family.</text>
</comment>
<dbReference type="InterPro" id="IPR050238">
    <property type="entry name" value="DNA_Rep/Repair_Clamp_Loader"/>
</dbReference>
<dbReference type="EC" id="2.7.7.7" evidence="2"/>
<evidence type="ECO:0000256" key="9">
    <source>
        <dbReference type="ARBA" id="ARBA00022840"/>
    </source>
</evidence>
<dbReference type="NCBIfam" id="TIGR02397">
    <property type="entry name" value="dnaX_nterm"/>
    <property type="match status" value="1"/>
</dbReference>
<dbReference type="SUPFAM" id="SSF52540">
    <property type="entry name" value="P-loop containing nucleoside triphosphate hydrolases"/>
    <property type="match status" value="1"/>
</dbReference>
<keyword evidence="8" id="KW-0862">Zinc</keyword>
<dbReference type="InterPro" id="IPR027417">
    <property type="entry name" value="P-loop_NTPase"/>
</dbReference>
<keyword evidence="10" id="KW-0239">DNA-directed DNA polymerase</keyword>
<evidence type="ECO:0000256" key="11">
    <source>
        <dbReference type="ARBA" id="ARBA00049244"/>
    </source>
</evidence>
<dbReference type="Gene3D" id="1.10.8.60">
    <property type="match status" value="1"/>
</dbReference>
<dbReference type="EMBL" id="AYYX01000020">
    <property type="protein sequence ID" value="KRM88821.1"/>
    <property type="molecule type" value="Genomic_DNA"/>
</dbReference>
<dbReference type="eggNOG" id="COG2812">
    <property type="taxonomic scope" value="Bacteria"/>
</dbReference>
<dbReference type="InterPro" id="IPR012763">
    <property type="entry name" value="DNA_pol_III_sug/sutau_N"/>
</dbReference>
<sequence>MGYRALYRVWRPQQFTDLVGQQLITQTLKNAIAAKQTSHAYLFTGPRGTGKTSAAKIFAKAINCHFQKNGEPCNQCEICRAITEGRLNDVIEIDAASNNSVDEIRDIREKVKYAPTQADYKIYIIDEVHMLSTGAFNALLKTLEEPPANVIFILATTEPYKIPATIISRTQRFDFHRINDQTLIKRMEYILKQEKVTFDPAALEVIAKAAAGGMRDALSMLDQVLSFGNHQATLKDALLVTGSVAQEQLAAYLRAVFSQQAAPAFQQIQQLLADGKDPNQLFEGLIDYCRQLLLQQTVFKDQKGESNQVLISLAKKIPTKVIYQALDILSQEQQAMRFATHQEVYLDVATVKLCQLKSNDRAATTAPAEAEITKLQTEVMTLKKQLDQLVQRSKPEEKPVHEPKKVSVTKQTKIQPNLKAIYTVLGSASRESLDELKDVWQDLMAKLSVTQRAIMNVSQPVAASQTAAVISFQYAFLFEKAVENQQLQTQLVTDLASLLGRQVKLTFLPQEQWPQIRKNYLKEYQHNKAESTKSVTKQAVSAKNSQALAAQKIWGKDAEKLVEFKDD</sequence>
<reference evidence="13 14" key="1">
    <citation type="journal article" date="2015" name="Genome Announc.">
        <title>Expanding the biotechnology potential of lactobacilli through comparative genomics of 213 strains and associated genera.</title>
        <authorList>
            <person name="Sun Z."/>
            <person name="Harris H.M."/>
            <person name="McCann A."/>
            <person name="Guo C."/>
            <person name="Argimon S."/>
            <person name="Zhang W."/>
            <person name="Yang X."/>
            <person name="Jeffery I.B."/>
            <person name="Cooney J.C."/>
            <person name="Kagawa T.F."/>
            <person name="Liu W."/>
            <person name="Song Y."/>
            <person name="Salvetti E."/>
            <person name="Wrobel A."/>
            <person name="Rasinkangas P."/>
            <person name="Parkhill J."/>
            <person name="Rea M.C."/>
            <person name="O'Sullivan O."/>
            <person name="Ritari J."/>
            <person name="Douillard F.P."/>
            <person name="Paul Ross R."/>
            <person name="Yang R."/>
            <person name="Briner A.E."/>
            <person name="Felis G.E."/>
            <person name="de Vos W.M."/>
            <person name="Barrangou R."/>
            <person name="Klaenhammer T.R."/>
            <person name="Caufield P.W."/>
            <person name="Cui Y."/>
            <person name="Zhang H."/>
            <person name="O'Toole P.W."/>
        </authorList>
    </citation>
    <scope>NUCLEOTIDE SEQUENCE [LARGE SCALE GENOMIC DNA]</scope>
    <source>
        <strain evidence="13 14">DSM 20605</strain>
    </source>
</reference>
<comment type="caution">
    <text evidence="13">The sequence shown here is derived from an EMBL/GenBank/DDBJ whole genome shotgun (WGS) entry which is preliminary data.</text>
</comment>
<dbReference type="GO" id="GO:0005524">
    <property type="term" value="F:ATP binding"/>
    <property type="evidence" value="ECO:0007669"/>
    <property type="project" value="UniProtKB-KW"/>
</dbReference>
<dbReference type="GO" id="GO:0003887">
    <property type="term" value="F:DNA-directed DNA polymerase activity"/>
    <property type="evidence" value="ECO:0007669"/>
    <property type="project" value="UniProtKB-KW"/>
</dbReference>
<evidence type="ECO:0000256" key="3">
    <source>
        <dbReference type="ARBA" id="ARBA00022679"/>
    </source>
</evidence>
<keyword evidence="4" id="KW-0548">Nucleotidyltransferase</keyword>
<dbReference type="GO" id="GO:0006261">
    <property type="term" value="P:DNA-templated DNA replication"/>
    <property type="evidence" value="ECO:0007669"/>
    <property type="project" value="TreeGrafter"/>
</dbReference>
<evidence type="ECO:0000259" key="12">
    <source>
        <dbReference type="SMART" id="SM00382"/>
    </source>
</evidence>
<dbReference type="Proteomes" id="UP000051576">
    <property type="component" value="Unassembled WGS sequence"/>
</dbReference>
<gene>
    <name evidence="13" type="ORF">FD21_GL000758</name>
</gene>
<dbReference type="Pfam" id="PF22608">
    <property type="entry name" value="DNAX_ATPase_lid"/>
    <property type="match status" value="1"/>
</dbReference>
<dbReference type="Pfam" id="PF13177">
    <property type="entry name" value="DNA_pol3_delta2"/>
    <property type="match status" value="1"/>
</dbReference>
<keyword evidence="7" id="KW-0547">Nucleotide-binding</keyword>
<dbReference type="FunFam" id="3.40.50.300:FF:000014">
    <property type="entry name" value="DNA polymerase III subunit gamma/tau"/>
    <property type="match status" value="1"/>
</dbReference>
<dbReference type="OrthoDB" id="9810148at2"/>
<dbReference type="CDD" id="cd18137">
    <property type="entry name" value="HLD_clamp_pol_III_gamma_tau"/>
    <property type="match status" value="1"/>
</dbReference>
<name>A0A0R2CBR4_9LACO</name>
<evidence type="ECO:0000256" key="7">
    <source>
        <dbReference type="ARBA" id="ARBA00022741"/>
    </source>
</evidence>
<dbReference type="InterPro" id="IPR003593">
    <property type="entry name" value="AAA+_ATPase"/>
</dbReference>
<dbReference type="Gene3D" id="1.20.272.10">
    <property type="match status" value="1"/>
</dbReference>
<dbReference type="GO" id="GO:0046872">
    <property type="term" value="F:metal ion binding"/>
    <property type="evidence" value="ECO:0007669"/>
    <property type="project" value="UniProtKB-KW"/>
</dbReference>
<accession>A0A0R2CBR4</accession>
<dbReference type="PANTHER" id="PTHR11669">
    <property type="entry name" value="REPLICATION FACTOR C / DNA POLYMERASE III GAMMA-TAU SUBUNIT"/>
    <property type="match status" value="1"/>
</dbReference>
<dbReference type="NCBIfam" id="NF004046">
    <property type="entry name" value="PRK05563.1"/>
    <property type="match status" value="1"/>
</dbReference>
<dbReference type="CDD" id="cd00009">
    <property type="entry name" value="AAA"/>
    <property type="match status" value="1"/>
</dbReference>
<evidence type="ECO:0000313" key="14">
    <source>
        <dbReference type="Proteomes" id="UP000051576"/>
    </source>
</evidence>
<keyword evidence="3" id="KW-0808">Transferase</keyword>
<keyword evidence="9" id="KW-0067">ATP-binding</keyword>
<dbReference type="InterPro" id="IPR022754">
    <property type="entry name" value="DNA_pol_III_gamma-3"/>
</dbReference>
<organism evidence="13 14">
    <name type="scientific">Liquorilactobacillus vini DSM 20605</name>
    <dbReference type="NCBI Taxonomy" id="1133569"/>
    <lineage>
        <taxon>Bacteria</taxon>
        <taxon>Bacillati</taxon>
        <taxon>Bacillota</taxon>
        <taxon>Bacilli</taxon>
        <taxon>Lactobacillales</taxon>
        <taxon>Lactobacillaceae</taxon>
        <taxon>Liquorilactobacillus</taxon>
    </lineage>
</organism>
<proteinExistence type="inferred from homology"/>
<keyword evidence="6" id="KW-0479">Metal-binding</keyword>
<evidence type="ECO:0000256" key="1">
    <source>
        <dbReference type="ARBA" id="ARBA00006360"/>
    </source>
</evidence>
<dbReference type="InterPro" id="IPR008921">
    <property type="entry name" value="DNA_pol3_clamp-load_cplx_C"/>
</dbReference>
<dbReference type="SUPFAM" id="SSF48019">
    <property type="entry name" value="post-AAA+ oligomerization domain-like"/>
    <property type="match status" value="1"/>
</dbReference>
<dbReference type="PANTHER" id="PTHR11669:SF0">
    <property type="entry name" value="PROTEIN STICHEL-LIKE 2"/>
    <property type="match status" value="1"/>
</dbReference>
<evidence type="ECO:0000256" key="10">
    <source>
        <dbReference type="ARBA" id="ARBA00022932"/>
    </source>
</evidence>
<comment type="catalytic activity">
    <reaction evidence="11">
        <text>DNA(n) + a 2'-deoxyribonucleoside 5'-triphosphate = DNA(n+1) + diphosphate</text>
        <dbReference type="Rhea" id="RHEA:22508"/>
        <dbReference type="Rhea" id="RHEA-COMP:17339"/>
        <dbReference type="Rhea" id="RHEA-COMP:17340"/>
        <dbReference type="ChEBI" id="CHEBI:33019"/>
        <dbReference type="ChEBI" id="CHEBI:61560"/>
        <dbReference type="ChEBI" id="CHEBI:173112"/>
        <dbReference type="EC" id="2.7.7.7"/>
    </reaction>
</comment>
<evidence type="ECO:0000313" key="13">
    <source>
        <dbReference type="EMBL" id="KRM88821.1"/>
    </source>
</evidence>
<evidence type="ECO:0000256" key="4">
    <source>
        <dbReference type="ARBA" id="ARBA00022695"/>
    </source>
</evidence>
<dbReference type="Gene3D" id="3.40.50.300">
    <property type="entry name" value="P-loop containing nucleotide triphosphate hydrolases"/>
    <property type="match status" value="1"/>
</dbReference>
<dbReference type="PATRIC" id="fig|1133569.4.peg.819"/>